<keyword evidence="5" id="KW-0378">Hydrolase</keyword>
<proteinExistence type="predicted"/>
<evidence type="ECO:0000313" key="10">
    <source>
        <dbReference type="Proteomes" id="UP001297422"/>
    </source>
</evidence>
<evidence type="ECO:0000256" key="1">
    <source>
        <dbReference type="ARBA" id="ARBA00022475"/>
    </source>
</evidence>
<evidence type="ECO:0000256" key="4">
    <source>
        <dbReference type="ARBA" id="ARBA00022692"/>
    </source>
</evidence>
<dbReference type="SMART" id="SM00793">
    <property type="entry name" value="AgrB"/>
    <property type="match status" value="1"/>
</dbReference>
<dbReference type="GO" id="GO:0006508">
    <property type="term" value="P:proteolysis"/>
    <property type="evidence" value="ECO:0007669"/>
    <property type="project" value="UniProtKB-KW"/>
</dbReference>
<dbReference type="GO" id="GO:0009372">
    <property type="term" value="P:quorum sensing"/>
    <property type="evidence" value="ECO:0007669"/>
    <property type="project" value="UniProtKB-KW"/>
</dbReference>
<evidence type="ECO:0000256" key="7">
    <source>
        <dbReference type="ARBA" id="ARBA00023136"/>
    </source>
</evidence>
<accession>A0AAJ1B1A3</accession>
<dbReference type="EMBL" id="JAJBNC010000028">
    <property type="protein sequence ID" value="MCB5495023.1"/>
    <property type="molecule type" value="Genomic_DNA"/>
</dbReference>
<keyword evidence="1" id="KW-1003">Cell membrane</keyword>
<feature type="transmembrane region" description="Helical" evidence="8">
    <location>
        <begin position="103"/>
        <end position="124"/>
    </location>
</feature>
<evidence type="ECO:0000256" key="2">
    <source>
        <dbReference type="ARBA" id="ARBA00022654"/>
    </source>
</evidence>
<dbReference type="InterPro" id="IPR006741">
    <property type="entry name" value="AgrB"/>
</dbReference>
<feature type="transmembrane region" description="Helical" evidence="8">
    <location>
        <begin position="145"/>
        <end position="164"/>
    </location>
</feature>
<protein>
    <submittedName>
        <fullName evidence="9">Accessory gene regulator B family protein</fullName>
    </submittedName>
</protein>
<dbReference type="Proteomes" id="UP001297422">
    <property type="component" value="Unassembled WGS sequence"/>
</dbReference>
<feature type="transmembrane region" description="Helical" evidence="8">
    <location>
        <begin position="170"/>
        <end position="189"/>
    </location>
</feature>
<keyword evidence="2" id="KW-0673">Quorum sensing</keyword>
<reference evidence="9" key="1">
    <citation type="submission" date="2021-10" db="EMBL/GenBank/DDBJ databases">
        <title>Collection of gut derived symbiotic bacterial strains cultured from healthy donors.</title>
        <authorList>
            <person name="Lin H."/>
            <person name="Littmann E."/>
            <person name="Claire K."/>
            <person name="Pamer E."/>
        </authorList>
    </citation>
    <scope>NUCLEOTIDE SEQUENCE</scope>
    <source>
        <strain evidence="9">MSK.23.4</strain>
    </source>
</reference>
<sequence>MIRRTAEEMAFFFVKRGVIEKEDKDVYIYGSELLISEIICTLLVIGISLCTGEFIETLIYLFSYMSIRVYAGGYHASSYSNCITIFNLCYVGVMYVMKIIQLLGLLKILELITFGAIMIIWKLAPVEDLRKPLDEEERYIYRKKARKKVLLLFLFAIIVTRIFPTLKDKVYYGLIAICEIALLLLVGYIKNRRLIY</sequence>
<organism evidence="9 10">
    <name type="scientific">Mediterraneibacter gnavus</name>
    <name type="common">Ruminococcus gnavus</name>
    <dbReference type="NCBI Taxonomy" id="33038"/>
    <lineage>
        <taxon>Bacteria</taxon>
        <taxon>Bacillati</taxon>
        <taxon>Bacillota</taxon>
        <taxon>Clostridia</taxon>
        <taxon>Lachnospirales</taxon>
        <taxon>Lachnospiraceae</taxon>
        <taxon>Mediterraneibacter</taxon>
    </lineage>
</organism>
<evidence type="ECO:0000256" key="3">
    <source>
        <dbReference type="ARBA" id="ARBA00022670"/>
    </source>
</evidence>
<dbReference type="RefSeq" id="WP_173879626.1">
    <property type="nucleotide sequence ID" value="NZ_JAAIMT010000029.1"/>
</dbReference>
<dbReference type="GO" id="GO:0008233">
    <property type="term" value="F:peptidase activity"/>
    <property type="evidence" value="ECO:0007669"/>
    <property type="project" value="UniProtKB-KW"/>
</dbReference>
<comment type="caution">
    <text evidence="9">The sequence shown here is derived from an EMBL/GenBank/DDBJ whole genome shotgun (WGS) entry which is preliminary data.</text>
</comment>
<dbReference type="AlphaFoldDB" id="A0AAJ1B1A3"/>
<dbReference type="Pfam" id="PF04647">
    <property type="entry name" value="AgrB"/>
    <property type="match status" value="1"/>
</dbReference>
<gene>
    <name evidence="9" type="ORF">LIQ10_14995</name>
</gene>
<evidence type="ECO:0000256" key="5">
    <source>
        <dbReference type="ARBA" id="ARBA00022801"/>
    </source>
</evidence>
<evidence type="ECO:0000256" key="8">
    <source>
        <dbReference type="SAM" id="Phobius"/>
    </source>
</evidence>
<dbReference type="GO" id="GO:0016020">
    <property type="term" value="C:membrane"/>
    <property type="evidence" value="ECO:0007669"/>
    <property type="project" value="InterPro"/>
</dbReference>
<keyword evidence="7 8" id="KW-0472">Membrane</keyword>
<feature type="transmembrane region" description="Helical" evidence="8">
    <location>
        <begin position="26"/>
        <end position="48"/>
    </location>
</feature>
<name>A0AAJ1B1A3_MEDGN</name>
<evidence type="ECO:0000313" key="9">
    <source>
        <dbReference type="EMBL" id="MCB5495023.1"/>
    </source>
</evidence>
<keyword evidence="4 8" id="KW-0812">Transmembrane</keyword>
<keyword evidence="3" id="KW-0645">Protease</keyword>
<evidence type="ECO:0000256" key="6">
    <source>
        <dbReference type="ARBA" id="ARBA00022989"/>
    </source>
</evidence>
<keyword evidence="6 8" id="KW-1133">Transmembrane helix</keyword>